<proteinExistence type="predicted"/>
<organism evidence="1 2">
    <name type="scientific">Sphingobacterium kyonggiense</name>
    <dbReference type="NCBI Taxonomy" id="714075"/>
    <lineage>
        <taxon>Bacteria</taxon>
        <taxon>Pseudomonadati</taxon>
        <taxon>Bacteroidota</taxon>
        <taxon>Sphingobacteriia</taxon>
        <taxon>Sphingobacteriales</taxon>
        <taxon>Sphingobacteriaceae</taxon>
        <taxon>Sphingobacterium</taxon>
    </lineage>
</organism>
<accession>A0ABP7YAR4</accession>
<evidence type="ECO:0000313" key="2">
    <source>
        <dbReference type="Proteomes" id="UP001500101"/>
    </source>
</evidence>
<gene>
    <name evidence="1" type="ORF">GCM10022216_04950</name>
</gene>
<evidence type="ECO:0000313" key="1">
    <source>
        <dbReference type="EMBL" id="GAA4133146.1"/>
    </source>
</evidence>
<comment type="caution">
    <text evidence="1">The sequence shown here is derived from an EMBL/GenBank/DDBJ whole genome shotgun (WGS) entry which is preliminary data.</text>
</comment>
<reference evidence="2" key="1">
    <citation type="journal article" date="2019" name="Int. J. Syst. Evol. Microbiol.">
        <title>The Global Catalogue of Microorganisms (GCM) 10K type strain sequencing project: providing services to taxonomists for standard genome sequencing and annotation.</title>
        <authorList>
            <consortium name="The Broad Institute Genomics Platform"/>
            <consortium name="The Broad Institute Genome Sequencing Center for Infectious Disease"/>
            <person name="Wu L."/>
            <person name="Ma J."/>
        </authorList>
    </citation>
    <scope>NUCLEOTIDE SEQUENCE [LARGE SCALE GENOMIC DNA]</scope>
    <source>
        <strain evidence="2">JCM 16704</strain>
    </source>
</reference>
<dbReference type="Proteomes" id="UP001500101">
    <property type="component" value="Unassembled WGS sequence"/>
</dbReference>
<keyword evidence="2" id="KW-1185">Reference proteome</keyword>
<protein>
    <submittedName>
        <fullName evidence="1">Uncharacterized protein</fullName>
    </submittedName>
</protein>
<name>A0ABP7YAR4_9SPHI</name>
<dbReference type="EMBL" id="BAAAZI010000004">
    <property type="protein sequence ID" value="GAA4133146.1"/>
    <property type="molecule type" value="Genomic_DNA"/>
</dbReference>
<sequence>MEQKSHGNGLNLVKNFIKDLANEDIALDVILSQYVRVTEPSDELYDYLEVSLEEIRINLMMKKLEIIQYKSYKELPRKEVRDIDVEDLNTENMYFLYHKDRLLTSIYTEEGKIASFTLVSKGNEMAHFVCY</sequence>